<keyword evidence="1" id="KW-0223">Dioxygenase</keyword>
<name>A0ACD4NVL2_9HYPH</name>
<keyword evidence="2" id="KW-1185">Reference proteome</keyword>
<sequence length="289" mass="30965">MRQPSLFISHGAPDIAIADMPATAFLRGLFARLARPRAILVASAHFEAEGEVLVSADAAPATIRDFGGFDRRLYEIEYPAPGDPALAGEIVARLGMAGLPARLAADRGFDHGTWVPLHLMRPQADVPVVQVSVDPSAGPEHHHRLGAALRALRDEDVLVIGSGAFTHDLRAAFVNVRSGRRDAEVPAFVDAFADWMSERILAGDRAALLDYRSLAPFAVQNHPSDEHLMPLFVALGAADSSEAVQLLHSSRDYGAIGMEAFAFGLDEAANALATEVETLRHLPRVGSFA</sequence>
<accession>A0ACD4NVL2</accession>
<evidence type="ECO:0000313" key="1">
    <source>
        <dbReference type="EMBL" id="WAJ30657.1"/>
    </source>
</evidence>
<dbReference type="EMBL" id="CP113520">
    <property type="protein sequence ID" value="WAJ30657.1"/>
    <property type="molecule type" value="Genomic_DNA"/>
</dbReference>
<dbReference type="Proteomes" id="UP001163223">
    <property type="component" value="Chromosome"/>
</dbReference>
<gene>
    <name evidence="1" type="ORF">OXU80_10810</name>
</gene>
<proteinExistence type="predicted"/>
<organism evidence="1 2">
    <name type="scientific">Antarcticirhabdus aurantiaca</name>
    <dbReference type="NCBI Taxonomy" id="2606717"/>
    <lineage>
        <taxon>Bacteria</taxon>
        <taxon>Pseudomonadati</taxon>
        <taxon>Pseudomonadota</taxon>
        <taxon>Alphaproteobacteria</taxon>
        <taxon>Hyphomicrobiales</taxon>
        <taxon>Aurantimonadaceae</taxon>
        <taxon>Antarcticirhabdus</taxon>
    </lineage>
</organism>
<protein>
    <submittedName>
        <fullName evidence="1">Class III extradiol ring-cleavage dioxygenase</fullName>
    </submittedName>
</protein>
<evidence type="ECO:0000313" key="2">
    <source>
        <dbReference type="Proteomes" id="UP001163223"/>
    </source>
</evidence>
<keyword evidence="1" id="KW-0560">Oxidoreductase</keyword>
<reference evidence="1" key="1">
    <citation type="submission" date="2022-11" db="EMBL/GenBank/DDBJ databases">
        <title>beta-Carotene-producing bacterium, Jeongeuplla avenae sp. nov., alleviates the salt stress of Arabidopsis seedlings.</title>
        <authorList>
            <person name="Jiang L."/>
            <person name="Lee J."/>
        </authorList>
    </citation>
    <scope>NUCLEOTIDE SEQUENCE</scope>
    <source>
        <strain evidence="1">DY_R2A_6</strain>
    </source>
</reference>